<proteinExistence type="predicted"/>
<dbReference type="Pfam" id="PF00498">
    <property type="entry name" value="FHA"/>
    <property type="match status" value="1"/>
</dbReference>
<dbReference type="PROSITE" id="PS50006">
    <property type="entry name" value="FHA_DOMAIN"/>
    <property type="match status" value="1"/>
</dbReference>
<dbReference type="InterPro" id="IPR008984">
    <property type="entry name" value="SMAD_FHA_dom_sf"/>
</dbReference>
<feature type="region of interest" description="Disordered" evidence="1">
    <location>
        <begin position="129"/>
        <end position="160"/>
    </location>
</feature>
<gene>
    <name evidence="3" type="primary">Ppp1r8</name>
    <name evidence="3" type="ORF">AK812_SmicGene6907</name>
</gene>
<dbReference type="SMART" id="SM00240">
    <property type="entry name" value="FHA"/>
    <property type="match status" value="1"/>
</dbReference>
<dbReference type="OrthoDB" id="413579at2759"/>
<sequence length="814" mass="90368">MAAEEAKPFRRPKWCTAPRSPDRHKQVVRAMGNQEAGPSSWDLLDKAVYTIGRNDTADFQVKGELVSRVHAAVLQDVNGQRFLVDLKSTQGTFLDSKRLKPHEPVPWPEGKLASFGFGPKAVFMVLGSVDAEDSQPPPKKQRTVENSEEEPDLQVGAPSSGDPMAALYGDLPEAAVVETPKVVEVKRQPLPPPAKDPTKVIFLDIDGVLRPLHSRNGLEAVPGDGMSDLDEENDSCSCFRASAFFLLGVVCACLLPWFRSSASFIIYGKVRATGNSTGAFAVPLETTSTLLTTVAPSVSTTPASRPATTTTRLPALKTTKTTVKSAAPKNNSLCSATRECGNWVRMPAPGTQSQPLGGHPAFRNKHIVMIGDSRMRYQYMSLAYFFTSGAFATGEDLSLLTSAEKSGKNWASWFNRTNHLLKYELCNCYRPQGGMKDATEHRYYRNPHNMVAITYLQKFGEAFLPMRGHWHANGTSIDLCNCQCGPNKCHPAIETPQWSANTLVELGKIVSDLKPDYAGEEATCTEETWYQGWESYRGEGIADLRWSHPPAQMYFKTRLIRSNDKHEPFLARANKYHKDLYKSLQFADHGWHMWDVSNMTASWKANDSKATFMWDQYHYDLPSNNAMNKDMLKTLFGVDVRQDAFQNTRTIDIGGAKVPLLGSGEAKAGVDFWPSAMRALRQALYVESANMPALKLFQHRYSPSTATPGVIKTLHTSFREKRCKEIRKWLRQHPKVTSFCAVDDVDLSMPDKEALRSGARDGEVFLDPDREFVKTNPIVGLTMDIAKLVICYINGAEPSEDLLTAVFGEVSGTT</sequence>
<dbReference type="EMBL" id="LSRX01000096">
    <property type="protein sequence ID" value="OLQ09464.1"/>
    <property type="molecule type" value="Genomic_DNA"/>
</dbReference>
<dbReference type="InterPro" id="IPR000253">
    <property type="entry name" value="FHA_dom"/>
</dbReference>
<dbReference type="InterPro" id="IPR050923">
    <property type="entry name" value="Cell_Proc_Reg/RNA_Proc"/>
</dbReference>
<evidence type="ECO:0000256" key="1">
    <source>
        <dbReference type="SAM" id="MobiDB-lite"/>
    </source>
</evidence>
<dbReference type="AlphaFoldDB" id="A0A1Q9EPU8"/>
<feature type="region of interest" description="Disordered" evidence="1">
    <location>
        <begin position="1"/>
        <end position="23"/>
    </location>
</feature>
<dbReference type="SUPFAM" id="SSF49879">
    <property type="entry name" value="SMAD/FHA domain"/>
    <property type="match status" value="1"/>
</dbReference>
<accession>A0A1Q9EPU8</accession>
<dbReference type="Gene3D" id="2.60.200.20">
    <property type="match status" value="1"/>
</dbReference>
<feature type="domain" description="FHA" evidence="2">
    <location>
        <begin position="49"/>
        <end position="99"/>
    </location>
</feature>
<dbReference type="PANTHER" id="PTHR23308">
    <property type="entry name" value="NUCLEAR INHIBITOR OF PROTEIN PHOSPHATASE-1"/>
    <property type="match status" value="1"/>
</dbReference>
<organism evidence="3 4">
    <name type="scientific">Symbiodinium microadriaticum</name>
    <name type="common">Dinoflagellate</name>
    <name type="synonym">Zooxanthella microadriatica</name>
    <dbReference type="NCBI Taxonomy" id="2951"/>
    <lineage>
        <taxon>Eukaryota</taxon>
        <taxon>Sar</taxon>
        <taxon>Alveolata</taxon>
        <taxon>Dinophyceae</taxon>
        <taxon>Suessiales</taxon>
        <taxon>Symbiodiniaceae</taxon>
        <taxon>Symbiodinium</taxon>
    </lineage>
</organism>
<evidence type="ECO:0000313" key="3">
    <source>
        <dbReference type="EMBL" id="OLQ09464.1"/>
    </source>
</evidence>
<comment type="caution">
    <text evidence="3">The sequence shown here is derived from an EMBL/GenBank/DDBJ whole genome shotgun (WGS) entry which is preliminary data.</text>
</comment>
<evidence type="ECO:0000313" key="4">
    <source>
        <dbReference type="Proteomes" id="UP000186817"/>
    </source>
</evidence>
<name>A0A1Q9EPU8_SYMMI</name>
<keyword evidence="4" id="KW-1185">Reference proteome</keyword>
<evidence type="ECO:0000259" key="2">
    <source>
        <dbReference type="PROSITE" id="PS50006"/>
    </source>
</evidence>
<protein>
    <submittedName>
        <fullName evidence="3">Nuclear inhibitor of protein phosphatase 1</fullName>
    </submittedName>
</protein>
<reference evidence="3 4" key="1">
    <citation type="submission" date="2016-02" db="EMBL/GenBank/DDBJ databases">
        <title>Genome analysis of coral dinoflagellate symbionts highlights evolutionary adaptations to a symbiotic lifestyle.</title>
        <authorList>
            <person name="Aranda M."/>
            <person name="Li Y."/>
            <person name="Liew Y.J."/>
            <person name="Baumgarten S."/>
            <person name="Simakov O."/>
            <person name="Wilson M."/>
            <person name="Piel J."/>
            <person name="Ashoor H."/>
            <person name="Bougouffa S."/>
            <person name="Bajic V.B."/>
            <person name="Ryu T."/>
            <person name="Ravasi T."/>
            <person name="Bayer T."/>
            <person name="Micklem G."/>
            <person name="Kim H."/>
            <person name="Bhak J."/>
            <person name="Lajeunesse T.C."/>
            <person name="Voolstra C.R."/>
        </authorList>
    </citation>
    <scope>NUCLEOTIDE SEQUENCE [LARGE SCALE GENOMIC DNA]</scope>
    <source>
        <strain evidence="3 4">CCMP2467</strain>
    </source>
</reference>
<dbReference type="Proteomes" id="UP000186817">
    <property type="component" value="Unassembled WGS sequence"/>
</dbReference>